<evidence type="ECO:0000259" key="7">
    <source>
        <dbReference type="Pfam" id="PF04085"/>
    </source>
</evidence>
<dbReference type="Pfam" id="PF04085">
    <property type="entry name" value="MreC"/>
    <property type="match status" value="1"/>
</dbReference>
<dbReference type="Gene3D" id="2.40.10.350">
    <property type="entry name" value="Rod shape-determining protein MreC, domain 2"/>
    <property type="match status" value="1"/>
</dbReference>
<comment type="function">
    <text evidence="5">Involved in formation and maintenance of cell shape.</text>
</comment>
<name>A0A1H3SIV8_9FIRM</name>
<feature type="domain" description="Rod shape-determining protein MreC beta-barrel core" evidence="7">
    <location>
        <begin position="125"/>
        <end position="279"/>
    </location>
</feature>
<dbReference type="GO" id="GO:0005886">
    <property type="term" value="C:plasma membrane"/>
    <property type="evidence" value="ECO:0007669"/>
    <property type="project" value="TreeGrafter"/>
</dbReference>
<dbReference type="Proteomes" id="UP000198625">
    <property type="component" value="Unassembled WGS sequence"/>
</dbReference>
<keyword evidence="6" id="KW-0175">Coiled coil</keyword>
<dbReference type="InterPro" id="IPR055342">
    <property type="entry name" value="MreC_beta-barrel_core"/>
</dbReference>
<dbReference type="InterPro" id="IPR042177">
    <property type="entry name" value="Cell/Rod_1"/>
</dbReference>
<evidence type="ECO:0000256" key="3">
    <source>
        <dbReference type="ARBA" id="ARBA00022960"/>
    </source>
</evidence>
<sequence>MIFMTIFKKIKGRMIVAIVTIILIVIIGISGSNREKITSFENFIGNLITPIQKAFNNGGESVVGAVKSVGSMTQLRNENQELKEEVAKLRDKVRSYEDIVSKSEYLRNAAILKEKSKFNLVQAQIVGKDPGNWFDRFVIDKGTKDGIKKGDAVIQGIEVDGNVITEGLVGRIVEVGDNWAKVIAIIDGGSSLSFNVIRTQDGGIIKGDFEENISGYLFDAKADVVKGDKLLTSGLGGIFIKGLYIGEISEISKNSDDLLVNIKVKPAINFNKLQDVFVITGK</sequence>
<evidence type="ECO:0000256" key="1">
    <source>
        <dbReference type="ARBA" id="ARBA00009369"/>
    </source>
</evidence>
<evidence type="ECO:0000256" key="5">
    <source>
        <dbReference type="PIRNR" id="PIRNR038471"/>
    </source>
</evidence>
<dbReference type="PIRSF" id="PIRSF038471">
    <property type="entry name" value="MreC"/>
    <property type="match status" value="1"/>
</dbReference>
<evidence type="ECO:0000256" key="6">
    <source>
        <dbReference type="SAM" id="Coils"/>
    </source>
</evidence>
<dbReference type="PANTHER" id="PTHR34138">
    <property type="entry name" value="CELL SHAPE-DETERMINING PROTEIN MREC"/>
    <property type="match status" value="1"/>
</dbReference>
<evidence type="ECO:0000256" key="4">
    <source>
        <dbReference type="ARBA" id="ARBA00032089"/>
    </source>
</evidence>
<evidence type="ECO:0000313" key="9">
    <source>
        <dbReference type="Proteomes" id="UP000198625"/>
    </source>
</evidence>
<dbReference type="EMBL" id="FNQE01000044">
    <property type="protein sequence ID" value="SDZ37049.1"/>
    <property type="molecule type" value="Genomic_DNA"/>
</dbReference>
<protein>
    <recommendedName>
        <fullName evidence="2 5">Cell shape-determining protein MreC</fullName>
    </recommendedName>
    <alternativeName>
        <fullName evidence="4 5">Cell shape protein MreC</fullName>
    </alternativeName>
</protein>
<dbReference type="STRING" id="415015.SAMN05660462_02895"/>
<dbReference type="GO" id="GO:0008360">
    <property type="term" value="P:regulation of cell shape"/>
    <property type="evidence" value="ECO:0007669"/>
    <property type="project" value="UniProtKB-KW"/>
</dbReference>
<evidence type="ECO:0000256" key="2">
    <source>
        <dbReference type="ARBA" id="ARBA00013855"/>
    </source>
</evidence>
<proteinExistence type="inferred from homology"/>
<keyword evidence="9" id="KW-1185">Reference proteome</keyword>
<feature type="coiled-coil region" evidence="6">
    <location>
        <begin position="65"/>
        <end position="99"/>
    </location>
</feature>
<gene>
    <name evidence="8" type="ORF">SAMN05660462_02895</name>
</gene>
<dbReference type="InterPro" id="IPR042175">
    <property type="entry name" value="Cell/Rod_MreC_2"/>
</dbReference>
<organism evidence="8 9">
    <name type="scientific">Proteiniborus ethanoligenes</name>
    <dbReference type="NCBI Taxonomy" id="415015"/>
    <lineage>
        <taxon>Bacteria</taxon>
        <taxon>Bacillati</taxon>
        <taxon>Bacillota</taxon>
        <taxon>Clostridia</taxon>
        <taxon>Eubacteriales</taxon>
        <taxon>Proteiniborus</taxon>
    </lineage>
</organism>
<accession>A0A1H3SIV8</accession>
<dbReference type="Gene3D" id="2.40.10.340">
    <property type="entry name" value="Rod shape-determining protein MreC, domain 1"/>
    <property type="match status" value="1"/>
</dbReference>
<dbReference type="PANTHER" id="PTHR34138:SF1">
    <property type="entry name" value="CELL SHAPE-DETERMINING PROTEIN MREC"/>
    <property type="match status" value="1"/>
</dbReference>
<keyword evidence="3 5" id="KW-0133">Cell shape</keyword>
<reference evidence="8 9" key="1">
    <citation type="submission" date="2016-10" db="EMBL/GenBank/DDBJ databases">
        <authorList>
            <person name="de Groot N.N."/>
        </authorList>
    </citation>
    <scope>NUCLEOTIDE SEQUENCE [LARGE SCALE GENOMIC DNA]</scope>
    <source>
        <strain evidence="8 9">DSM 21650</strain>
    </source>
</reference>
<dbReference type="NCBIfam" id="TIGR00219">
    <property type="entry name" value="mreC"/>
    <property type="match status" value="1"/>
</dbReference>
<dbReference type="InterPro" id="IPR007221">
    <property type="entry name" value="MreC"/>
</dbReference>
<dbReference type="AlphaFoldDB" id="A0A1H3SIV8"/>
<comment type="similarity">
    <text evidence="1 5">Belongs to the MreC family.</text>
</comment>
<evidence type="ECO:0000313" key="8">
    <source>
        <dbReference type="EMBL" id="SDZ37049.1"/>
    </source>
</evidence>